<dbReference type="AlphaFoldDB" id="A0A1I3T648"/>
<evidence type="ECO:0000313" key="3">
    <source>
        <dbReference type="Proteomes" id="UP000199545"/>
    </source>
</evidence>
<organism evidence="2 3">
    <name type="scientific">Thermoflavimicrobium dichotomicum</name>
    <dbReference type="NCBI Taxonomy" id="46223"/>
    <lineage>
        <taxon>Bacteria</taxon>
        <taxon>Bacillati</taxon>
        <taxon>Bacillota</taxon>
        <taxon>Bacilli</taxon>
        <taxon>Bacillales</taxon>
        <taxon>Thermoactinomycetaceae</taxon>
        <taxon>Thermoflavimicrobium</taxon>
    </lineage>
</organism>
<name>A0A1I3T648_9BACL</name>
<reference evidence="2 3" key="1">
    <citation type="submission" date="2016-10" db="EMBL/GenBank/DDBJ databases">
        <authorList>
            <person name="de Groot N.N."/>
        </authorList>
    </citation>
    <scope>NUCLEOTIDE SEQUENCE [LARGE SCALE GENOMIC DNA]</scope>
    <source>
        <strain evidence="2 3">DSM 44778</strain>
    </source>
</reference>
<proteinExistence type="predicted"/>
<protein>
    <recommendedName>
        <fullName evidence="4">Secreted protein</fullName>
    </recommendedName>
</protein>
<dbReference type="EMBL" id="FORR01000016">
    <property type="protein sequence ID" value="SFJ66618.1"/>
    <property type="molecule type" value="Genomic_DNA"/>
</dbReference>
<gene>
    <name evidence="2" type="ORF">SAMN05421852_11631</name>
</gene>
<feature type="chain" id="PRO_5011687498" description="Secreted protein" evidence="1">
    <location>
        <begin position="30"/>
        <end position="126"/>
    </location>
</feature>
<dbReference type="Proteomes" id="UP000199545">
    <property type="component" value="Unassembled WGS sequence"/>
</dbReference>
<dbReference type="RefSeq" id="WP_093231047.1">
    <property type="nucleotide sequence ID" value="NZ_FORR01000016.1"/>
</dbReference>
<evidence type="ECO:0008006" key="4">
    <source>
        <dbReference type="Google" id="ProtNLM"/>
    </source>
</evidence>
<feature type="signal peptide" evidence="1">
    <location>
        <begin position="1"/>
        <end position="29"/>
    </location>
</feature>
<keyword evidence="3" id="KW-1185">Reference proteome</keyword>
<evidence type="ECO:0000256" key="1">
    <source>
        <dbReference type="SAM" id="SignalP"/>
    </source>
</evidence>
<sequence length="126" mass="14473">MLKNKALAPLLSLCLTVVFFFSFHGSVFAASEGCYLNPEETFCKTYTVKVNTTGHFVDITFYNYYGYDTKVQVRDWKNGKIIYTRYSTSADDDFNVLLYKVYSEYQVILTCLASASCYAYGRIDNK</sequence>
<evidence type="ECO:0000313" key="2">
    <source>
        <dbReference type="EMBL" id="SFJ66618.1"/>
    </source>
</evidence>
<accession>A0A1I3T648</accession>
<keyword evidence="1" id="KW-0732">Signal</keyword>